<dbReference type="PANTHER" id="PTHR18821:SF2">
    <property type="entry name" value="DICKKOPF-RELATED PROTEIN 3-LIKE"/>
    <property type="match status" value="1"/>
</dbReference>
<feature type="chain" id="PRO_5041917061" description="Prokineticin domain-containing protein" evidence="6">
    <location>
        <begin position="23"/>
        <end position="207"/>
    </location>
</feature>
<evidence type="ECO:0000256" key="2">
    <source>
        <dbReference type="ARBA" id="ARBA00006999"/>
    </source>
</evidence>
<evidence type="ECO:0000256" key="1">
    <source>
        <dbReference type="ARBA" id="ARBA00004613"/>
    </source>
</evidence>
<keyword evidence="3" id="KW-0964">Secreted</keyword>
<dbReference type="EMBL" id="JAEAOA010000195">
    <property type="protein sequence ID" value="KAK3607256.1"/>
    <property type="molecule type" value="Genomic_DNA"/>
</dbReference>
<keyword evidence="9" id="KW-1185">Reference proteome</keyword>
<proteinExistence type="inferred from homology"/>
<gene>
    <name evidence="8" type="ORF">CHS0354_002229</name>
</gene>
<comment type="subcellular location">
    <subcellularLocation>
        <location evidence="1">Secreted</location>
    </subcellularLocation>
</comment>
<dbReference type="Pfam" id="PF06607">
    <property type="entry name" value="Prokineticin"/>
    <property type="match status" value="1"/>
</dbReference>
<organism evidence="8 9">
    <name type="scientific">Potamilus streckersoni</name>
    <dbReference type="NCBI Taxonomy" id="2493646"/>
    <lineage>
        <taxon>Eukaryota</taxon>
        <taxon>Metazoa</taxon>
        <taxon>Spiralia</taxon>
        <taxon>Lophotrochozoa</taxon>
        <taxon>Mollusca</taxon>
        <taxon>Bivalvia</taxon>
        <taxon>Autobranchia</taxon>
        <taxon>Heteroconchia</taxon>
        <taxon>Palaeoheterodonta</taxon>
        <taxon>Unionida</taxon>
        <taxon>Unionoidea</taxon>
        <taxon>Unionidae</taxon>
        <taxon>Ambleminae</taxon>
        <taxon>Lampsilini</taxon>
        <taxon>Potamilus</taxon>
    </lineage>
</organism>
<comment type="caution">
    <text evidence="8">The sequence shown here is derived from an EMBL/GenBank/DDBJ whole genome shotgun (WGS) entry which is preliminary data.</text>
</comment>
<dbReference type="InterPro" id="IPR023569">
    <property type="entry name" value="Prokineticin_domain"/>
</dbReference>
<feature type="signal peptide" evidence="6">
    <location>
        <begin position="1"/>
        <end position="22"/>
    </location>
</feature>
<evidence type="ECO:0000256" key="3">
    <source>
        <dbReference type="ARBA" id="ARBA00022525"/>
    </source>
</evidence>
<reference evidence="8" key="1">
    <citation type="journal article" date="2021" name="Genome Biol. Evol.">
        <title>A High-Quality Reference Genome for a Parasitic Bivalve with Doubly Uniparental Inheritance (Bivalvia: Unionida).</title>
        <authorList>
            <person name="Smith C.H."/>
        </authorList>
    </citation>
    <scope>NUCLEOTIDE SEQUENCE</scope>
    <source>
        <strain evidence="8">CHS0354</strain>
    </source>
</reference>
<dbReference type="GO" id="GO:0090729">
    <property type="term" value="F:toxin activity"/>
    <property type="evidence" value="ECO:0007669"/>
    <property type="project" value="UniProtKB-KW"/>
</dbReference>
<name>A0AAE0TBN4_9BIVA</name>
<sequence length="207" mass="22030">MESLFFGMLFIAHFTQVVPTTANTVLVGYCDDNSDCASDECCVTNAQLDGKRFLSMLGTCQKLGTETSRCLVSTHLSPSSGMYYVCPCASGFRCHGTGLYDVPLGEIGSCQGPSIRTRQTCQSGADCAADECCVSDVRPIGRRRRELIGAHCQKMGVDGSSCYVRYGSGKPNGTVFVACPCTSGLTCVGDHIYDVPLGEMGSCQCTK</sequence>
<dbReference type="PANTHER" id="PTHR18821">
    <property type="entry name" value="PROKINETICIN"/>
    <property type="match status" value="1"/>
</dbReference>
<keyword evidence="6" id="KW-0732">Signal</keyword>
<evidence type="ECO:0000256" key="6">
    <source>
        <dbReference type="SAM" id="SignalP"/>
    </source>
</evidence>
<reference evidence="8" key="2">
    <citation type="journal article" date="2021" name="Genome Biol. Evol.">
        <title>Developing a high-quality reference genome for a parasitic bivalve with doubly uniparental inheritance (Bivalvia: Unionida).</title>
        <authorList>
            <person name="Smith C.H."/>
        </authorList>
    </citation>
    <scope>NUCLEOTIDE SEQUENCE</scope>
    <source>
        <strain evidence="8">CHS0354</strain>
        <tissue evidence="8">Mantle</tissue>
    </source>
</reference>
<evidence type="ECO:0000313" key="9">
    <source>
        <dbReference type="Proteomes" id="UP001195483"/>
    </source>
</evidence>
<evidence type="ECO:0000256" key="5">
    <source>
        <dbReference type="ARBA" id="ARBA00023157"/>
    </source>
</evidence>
<dbReference type="GO" id="GO:0005576">
    <property type="term" value="C:extracellular region"/>
    <property type="evidence" value="ECO:0007669"/>
    <property type="project" value="UniProtKB-SubCell"/>
</dbReference>
<dbReference type="Proteomes" id="UP001195483">
    <property type="component" value="Unassembled WGS sequence"/>
</dbReference>
<evidence type="ECO:0000259" key="7">
    <source>
        <dbReference type="Pfam" id="PF06607"/>
    </source>
</evidence>
<protein>
    <recommendedName>
        <fullName evidence="7">Prokineticin domain-containing protein</fullName>
    </recommendedName>
</protein>
<evidence type="ECO:0000256" key="4">
    <source>
        <dbReference type="ARBA" id="ARBA00022656"/>
    </source>
</evidence>
<dbReference type="Gene3D" id="2.10.80.10">
    <property type="entry name" value="Lipase, subunit A"/>
    <property type="match status" value="2"/>
</dbReference>
<comment type="similarity">
    <text evidence="2">Belongs to the AVIT (prokineticin) family.</text>
</comment>
<keyword evidence="4" id="KW-0800">Toxin</keyword>
<reference evidence="8" key="3">
    <citation type="submission" date="2023-05" db="EMBL/GenBank/DDBJ databases">
        <authorList>
            <person name="Smith C.H."/>
        </authorList>
    </citation>
    <scope>NUCLEOTIDE SEQUENCE</scope>
    <source>
        <strain evidence="8">CHS0354</strain>
        <tissue evidence="8">Mantle</tissue>
    </source>
</reference>
<dbReference type="AlphaFoldDB" id="A0AAE0TBN4"/>
<keyword evidence="5" id="KW-1015">Disulfide bond</keyword>
<feature type="domain" description="Prokineticin" evidence="7">
    <location>
        <begin position="17"/>
        <end position="95"/>
    </location>
</feature>
<dbReference type="InterPro" id="IPR009523">
    <property type="entry name" value="Prokineticin"/>
</dbReference>
<accession>A0AAE0TBN4</accession>
<evidence type="ECO:0000313" key="8">
    <source>
        <dbReference type="EMBL" id="KAK3607256.1"/>
    </source>
</evidence>